<dbReference type="SUPFAM" id="SSF51219">
    <property type="entry name" value="TRAP-like"/>
    <property type="match status" value="1"/>
</dbReference>
<protein>
    <recommendedName>
        <fullName evidence="3 6">Altered inheritance of mitochondria protein 24, mitochondrial</fullName>
    </recommendedName>
</protein>
<dbReference type="FunFam" id="3.60.160.10:FF:000001">
    <property type="entry name" value="Altered inheritance of mitochondria protein 24, mitochondrial"/>
    <property type="match status" value="1"/>
</dbReference>
<evidence type="ECO:0000313" key="7">
    <source>
        <dbReference type="EMBL" id="KAJ4341416.1"/>
    </source>
</evidence>
<sequence>MLRPAALPWRSVAHRAGAATAPRRCINISATSSSTEPALEQRVNIDAANTPVVSPDAHFEVIGTPMSLLSVSLSASQTLFTRRGTLIGLNGKSENTLSTLSFLEPFRRAPVGIPFLYQKISSTTPVTALVSTKSPVSSIVTVNLDGRQDWVISQRQALLAWTGHTLSLRPQYNVKLGLAHWGNTYITGRGLLALAGSGQIYQVQLKAGESYVAHPANVVAYTASATPPMPFRFKSSNFRLQVPDLGFGSFVQNAKFFRVMSQTATWRAVSTTWHTIKTWSRRTIWGDRLFLRFEGPTTMLLQSRASRISDVLTLKDVNEIAESQPGAVQDAVDRKIKEEIKQIGVGTTAPGVQESDVGAVKYATIRSGKAVFEGPKSPAQ</sequence>
<dbReference type="Proteomes" id="UP001140562">
    <property type="component" value="Unassembled WGS sequence"/>
</dbReference>
<evidence type="ECO:0000313" key="8">
    <source>
        <dbReference type="Proteomes" id="UP001140562"/>
    </source>
</evidence>
<evidence type="ECO:0000256" key="1">
    <source>
        <dbReference type="ARBA" id="ARBA00004173"/>
    </source>
</evidence>
<dbReference type="Gene3D" id="3.60.160.10">
    <property type="entry name" value="Mitochondrial biogenesis AIM24"/>
    <property type="match status" value="1"/>
</dbReference>
<evidence type="ECO:0000256" key="4">
    <source>
        <dbReference type="ARBA" id="ARBA00022946"/>
    </source>
</evidence>
<evidence type="ECO:0000256" key="2">
    <source>
        <dbReference type="ARBA" id="ARBA00009322"/>
    </source>
</evidence>
<dbReference type="GO" id="GO:0007007">
    <property type="term" value="P:inner mitochondrial membrane organization"/>
    <property type="evidence" value="ECO:0007669"/>
    <property type="project" value="TreeGrafter"/>
</dbReference>
<dbReference type="GO" id="GO:0005743">
    <property type="term" value="C:mitochondrial inner membrane"/>
    <property type="evidence" value="ECO:0007669"/>
    <property type="project" value="TreeGrafter"/>
</dbReference>
<comment type="subcellular location">
    <subcellularLocation>
        <location evidence="1 6">Mitochondrion</location>
    </subcellularLocation>
</comment>
<dbReference type="PANTHER" id="PTHR36959:SF2">
    <property type="entry name" value="ALTERED INHERITANCE OF MITOCHONDRIA PROTEIN 24, MITOCHONDRIAL"/>
    <property type="match status" value="1"/>
</dbReference>
<name>A0A9W9C3B2_9PLEO</name>
<proteinExistence type="inferred from homology"/>
<reference evidence="7" key="1">
    <citation type="submission" date="2022-10" db="EMBL/GenBank/DDBJ databases">
        <title>Tapping the CABI collections for fungal endophytes: first genome assemblies for Collariella, Neodidymelliopsis, Ascochyta clinopodiicola, Didymella pomorum, Didymosphaeria variabile, Neocosmospora piperis and Neocucurbitaria cava.</title>
        <authorList>
            <person name="Hill R."/>
        </authorList>
    </citation>
    <scope>NUCLEOTIDE SEQUENCE</scope>
    <source>
        <strain evidence="7">IMI 360193</strain>
    </source>
</reference>
<dbReference type="InterPro" id="IPR002838">
    <property type="entry name" value="AIM24"/>
</dbReference>
<dbReference type="Pfam" id="PF01987">
    <property type="entry name" value="AIM24"/>
    <property type="match status" value="1"/>
</dbReference>
<comment type="caution">
    <text evidence="7">The sequence shown here is derived from an EMBL/GenBank/DDBJ whole genome shotgun (WGS) entry which is preliminary data.</text>
</comment>
<dbReference type="OrthoDB" id="5295771at2759"/>
<keyword evidence="5 6" id="KW-0496">Mitochondrion</keyword>
<dbReference type="InterPro" id="IPR016031">
    <property type="entry name" value="Trp_RNA-bd_attenuator-like_dom"/>
</dbReference>
<dbReference type="PANTHER" id="PTHR36959">
    <property type="entry name" value="ALTERED INHERITANCE OF MITOCHONDRIA PROTEIN 24, MITOCHONDRIAL"/>
    <property type="match status" value="1"/>
</dbReference>
<dbReference type="InterPro" id="IPR036983">
    <property type="entry name" value="AIM24_sf"/>
</dbReference>
<comment type="similarity">
    <text evidence="2 6">Belongs to the AIM24 family.</text>
</comment>
<keyword evidence="8" id="KW-1185">Reference proteome</keyword>
<keyword evidence="4" id="KW-0809">Transit peptide</keyword>
<dbReference type="EMBL" id="JAPEUV010000011">
    <property type="protein sequence ID" value="KAJ4341416.1"/>
    <property type="molecule type" value="Genomic_DNA"/>
</dbReference>
<organism evidence="7 8">
    <name type="scientific">Didymella glomerata</name>
    <dbReference type="NCBI Taxonomy" id="749621"/>
    <lineage>
        <taxon>Eukaryota</taxon>
        <taxon>Fungi</taxon>
        <taxon>Dikarya</taxon>
        <taxon>Ascomycota</taxon>
        <taxon>Pezizomycotina</taxon>
        <taxon>Dothideomycetes</taxon>
        <taxon>Pleosporomycetidae</taxon>
        <taxon>Pleosporales</taxon>
        <taxon>Pleosporineae</taxon>
        <taxon>Didymellaceae</taxon>
        <taxon>Didymella</taxon>
    </lineage>
</organism>
<evidence type="ECO:0000256" key="6">
    <source>
        <dbReference type="RuleBase" id="RU363045"/>
    </source>
</evidence>
<dbReference type="AlphaFoldDB" id="A0A9W9C3B2"/>
<evidence type="ECO:0000256" key="3">
    <source>
        <dbReference type="ARBA" id="ARBA00013287"/>
    </source>
</evidence>
<evidence type="ECO:0000256" key="5">
    <source>
        <dbReference type="ARBA" id="ARBA00023128"/>
    </source>
</evidence>
<accession>A0A9W9C3B2</accession>
<gene>
    <name evidence="7" type="primary">AIM24</name>
    <name evidence="7" type="ORF">N0V87_001806</name>
</gene>